<evidence type="ECO:0008006" key="3">
    <source>
        <dbReference type="Google" id="ProtNLM"/>
    </source>
</evidence>
<gene>
    <name evidence="2" type="ORF">Cvel_13514</name>
</gene>
<keyword evidence="1" id="KW-0732">Signal</keyword>
<name>A0A0G4IDQ4_9ALVE</name>
<proteinExistence type="predicted"/>
<dbReference type="AlphaFoldDB" id="A0A0G4IDQ4"/>
<feature type="chain" id="PRO_5005193028" description="DUF676 domain-containing protein" evidence="1">
    <location>
        <begin position="19"/>
        <end position="377"/>
    </location>
</feature>
<dbReference type="PANTHER" id="PTHR31296:SF1">
    <property type="entry name" value="MITOCHONDRIAL PROTEIN C2ORF69"/>
    <property type="match status" value="1"/>
</dbReference>
<feature type="signal peptide" evidence="1">
    <location>
        <begin position="1"/>
        <end position="18"/>
    </location>
</feature>
<evidence type="ECO:0000256" key="1">
    <source>
        <dbReference type="SAM" id="SignalP"/>
    </source>
</evidence>
<dbReference type="Pfam" id="PF10561">
    <property type="entry name" value="C2orf69"/>
    <property type="match status" value="2"/>
</dbReference>
<dbReference type="InterPro" id="IPR018881">
    <property type="entry name" value="C2orf69_mit"/>
</dbReference>
<evidence type="ECO:0000313" key="2">
    <source>
        <dbReference type="EMBL" id="CEM55396.1"/>
    </source>
</evidence>
<reference evidence="2" key="1">
    <citation type="submission" date="2014-11" db="EMBL/GenBank/DDBJ databases">
        <authorList>
            <person name="Otto D Thomas"/>
            <person name="Naeem Raeece"/>
        </authorList>
    </citation>
    <scope>NUCLEOTIDE SEQUENCE</scope>
</reference>
<organism evidence="2">
    <name type="scientific">Chromera velia CCMP2878</name>
    <dbReference type="NCBI Taxonomy" id="1169474"/>
    <lineage>
        <taxon>Eukaryota</taxon>
        <taxon>Sar</taxon>
        <taxon>Alveolata</taxon>
        <taxon>Colpodellida</taxon>
        <taxon>Chromeraceae</taxon>
        <taxon>Chromera</taxon>
    </lineage>
</organism>
<dbReference type="EMBL" id="CDMZ01005873">
    <property type="protein sequence ID" value="CEM55396.1"/>
    <property type="molecule type" value="Genomic_DNA"/>
</dbReference>
<sequence>MGALLLKLSFTGLPLLTPFFFRSFRHVCRPVWTSVRMQTFEPVRFAAGPELFVLPSPSIRTRDGDGIRQKGAGYWIDGSNLTCEPPRAPLSSDHVVIYFGGDVQDAEEEMRKSREAKKFIEYSLEKTAVSLGRKFSSKTSQADVVVVRPRLLNHLTSLFKPFLFQVNLRGEATPSPHYESKTSRYIFEVLRLTHQGCTDEQLQQNLRVTLVGFSRGVSVLTQLFHEALPENPCRWQAQSLLLSPMLEAVYVLDGGSNVPPVLPVDRQIFDSLSELRKTRGLPPLPVGLFGSSYQWKCNVRPWIGEEKMRFVEIVSEVALQDAVTLQELELDEKILGEAARQKHPEGIPPDAFRLFIHFEVSRLFPVLPVHQHRAAHE</sequence>
<dbReference type="VEuPathDB" id="CryptoDB:Cvel_13514"/>
<dbReference type="GO" id="GO:0005739">
    <property type="term" value="C:mitochondrion"/>
    <property type="evidence" value="ECO:0007669"/>
    <property type="project" value="TreeGrafter"/>
</dbReference>
<accession>A0A0G4IDQ4</accession>
<dbReference type="PANTHER" id="PTHR31296">
    <property type="entry name" value="UPF0565 PROTEIN C2ORF69"/>
    <property type="match status" value="1"/>
</dbReference>
<protein>
    <recommendedName>
        <fullName evidence="3">DUF676 domain-containing protein</fullName>
    </recommendedName>
</protein>